<name>A0AAD8UQX9_BABGI</name>
<protein>
    <submittedName>
        <fullName evidence="3">Uncharacterized protein</fullName>
    </submittedName>
</protein>
<sequence>MASAEHEGIDEDSSDGIIDYNEEWLYCIRANELDDAVSLLKERLVTNLNVLDSNNNGALHYCAANNLPGVALFLLKECKLDYCLPNSNGNTPLQWAVQTNSTEAVKQILLHDYDVHRAEYGEAAASEYFSSMVRADVPDQYKLDHETKLHYNIVEYSDKYAEENRVDLLKPNAFGKTILNDAFNAKDQDILHAILEHPAAAVLDESKSSNNKEEALPVERVSVDGVSGVIHTFRFGACAVDAGNIPEVRARELEIQHEDILNSNCAELDRSGQVIWETDLVASQWFTALAKDGKFHNKKVIQLGSGCGVSSIALHAAALSFGKVPKALLLTDVSTQTMDNLKFNVELNTVHFQGNATIHKLDWTQENTWPRGNDGNLDVFDIIVGSDLVYESNLVKPLTNVIDKLLDRHIGELLYVYKEERQGSELLPEALKKLGFDVQTQRAPDRFLDNPLTSNDDNVLELFFPEIKTEGFTMLHARRPGGNIVDFVTGHNDPDAQNGDLNQMVDTEGLVCDISGYGAIDRMNDDIHMNEMERRVSRYLERIKQAHSKGEFRRIAKETKSGEKASSWDQVHQASIHNRHVYFAGMPLSLSKEIVQIKRNERLIVRRAEELVQDVRKRDEQIDGLLKKQNVDFLKYEVAMGKAMGLGMGSSLIAGVIKRIIDRQRRFFFLTARSVHVKELQQSLASQTKSIRKKNKLASLVIARGIQNMIRSHLKNALFHLKNAKSALPLRDSFTSMNYLKQFHHGAPPVKHTTLKQKGKSEGKHNKGSVGKCGRVTAHTA</sequence>
<comment type="caution">
    <text evidence="3">The sequence shown here is derived from an EMBL/GenBank/DDBJ whole genome shotgun (WGS) entry which is preliminary data.</text>
</comment>
<keyword evidence="4" id="KW-1185">Reference proteome</keyword>
<dbReference type="SMART" id="SM00248">
    <property type="entry name" value="ANK"/>
    <property type="match status" value="3"/>
</dbReference>
<dbReference type="Gene3D" id="1.25.40.20">
    <property type="entry name" value="Ankyrin repeat-containing domain"/>
    <property type="match status" value="1"/>
</dbReference>
<dbReference type="Pfam" id="PF12796">
    <property type="entry name" value="Ank_2"/>
    <property type="match status" value="1"/>
</dbReference>
<evidence type="ECO:0000256" key="1">
    <source>
        <dbReference type="PROSITE-ProRule" id="PRU00023"/>
    </source>
</evidence>
<dbReference type="InterPro" id="IPR029063">
    <property type="entry name" value="SAM-dependent_MTases_sf"/>
</dbReference>
<dbReference type="PROSITE" id="PS50088">
    <property type="entry name" value="ANK_REPEAT"/>
    <property type="match status" value="1"/>
</dbReference>
<dbReference type="SUPFAM" id="SSF48403">
    <property type="entry name" value="Ankyrin repeat"/>
    <property type="match status" value="1"/>
</dbReference>
<dbReference type="Proteomes" id="UP001230268">
    <property type="component" value="Unassembled WGS sequence"/>
</dbReference>
<dbReference type="GO" id="GO:0005634">
    <property type="term" value="C:nucleus"/>
    <property type="evidence" value="ECO:0007669"/>
    <property type="project" value="TreeGrafter"/>
</dbReference>
<accession>A0AAD8UQX9</accession>
<dbReference type="InterPro" id="IPR036770">
    <property type="entry name" value="Ankyrin_rpt-contain_sf"/>
</dbReference>
<feature type="region of interest" description="Disordered" evidence="2">
    <location>
        <begin position="746"/>
        <end position="781"/>
    </location>
</feature>
<dbReference type="PANTHER" id="PTHR14614">
    <property type="entry name" value="HEPATOCELLULAR CARCINOMA-ASSOCIATED ANTIGEN"/>
    <property type="match status" value="1"/>
</dbReference>
<proteinExistence type="predicted"/>
<evidence type="ECO:0000313" key="4">
    <source>
        <dbReference type="Proteomes" id="UP001230268"/>
    </source>
</evidence>
<feature type="repeat" description="ANK" evidence="1">
    <location>
        <begin position="88"/>
        <end position="120"/>
    </location>
</feature>
<dbReference type="AlphaFoldDB" id="A0AAD8UQX9"/>
<dbReference type="InterPro" id="IPR019410">
    <property type="entry name" value="Methyltransf_16"/>
</dbReference>
<dbReference type="Pfam" id="PF10294">
    <property type="entry name" value="Methyltransf_16"/>
    <property type="match status" value="1"/>
</dbReference>
<dbReference type="Gene3D" id="3.40.50.150">
    <property type="entry name" value="Vaccinia Virus protein VP39"/>
    <property type="match status" value="1"/>
</dbReference>
<gene>
    <name evidence="3" type="ORF">BgAZ_209010</name>
</gene>
<dbReference type="PANTHER" id="PTHR14614:SF165">
    <property type="entry name" value="FAM86 N-TERMINAL DOMAIN-CONTAINING PROTEIN"/>
    <property type="match status" value="1"/>
</dbReference>
<dbReference type="EMBL" id="JAVEPI010000002">
    <property type="protein sequence ID" value="KAK1444025.1"/>
    <property type="molecule type" value="Genomic_DNA"/>
</dbReference>
<dbReference type="GO" id="GO:0005737">
    <property type="term" value="C:cytoplasm"/>
    <property type="evidence" value="ECO:0007669"/>
    <property type="project" value="TreeGrafter"/>
</dbReference>
<keyword evidence="1" id="KW-0040">ANK repeat</keyword>
<reference evidence="3" key="1">
    <citation type="submission" date="2023-08" db="EMBL/GenBank/DDBJ databases">
        <title>Draft sequence of the Babesia gibsoni genome.</title>
        <authorList>
            <person name="Yamagishi J.Y."/>
            <person name="Xuan X.X."/>
        </authorList>
    </citation>
    <scope>NUCLEOTIDE SEQUENCE</scope>
    <source>
        <strain evidence="3">Azabu</strain>
    </source>
</reference>
<dbReference type="InterPro" id="IPR002110">
    <property type="entry name" value="Ankyrin_rpt"/>
</dbReference>
<evidence type="ECO:0000313" key="3">
    <source>
        <dbReference type="EMBL" id="KAK1444025.1"/>
    </source>
</evidence>
<organism evidence="3 4">
    <name type="scientific">Babesia gibsoni</name>
    <dbReference type="NCBI Taxonomy" id="33632"/>
    <lineage>
        <taxon>Eukaryota</taxon>
        <taxon>Sar</taxon>
        <taxon>Alveolata</taxon>
        <taxon>Apicomplexa</taxon>
        <taxon>Aconoidasida</taxon>
        <taxon>Piroplasmida</taxon>
        <taxon>Babesiidae</taxon>
        <taxon>Babesia</taxon>
    </lineage>
</organism>
<evidence type="ECO:0000256" key="2">
    <source>
        <dbReference type="SAM" id="MobiDB-lite"/>
    </source>
</evidence>
<dbReference type="SUPFAM" id="SSF53335">
    <property type="entry name" value="S-adenosyl-L-methionine-dependent methyltransferases"/>
    <property type="match status" value="1"/>
</dbReference>